<dbReference type="GO" id="GO:0046872">
    <property type="term" value="F:metal ion binding"/>
    <property type="evidence" value="ECO:0007669"/>
    <property type="project" value="UniProtKB-KW"/>
</dbReference>
<evidence type="ECO:0000256" key="4">
    <source>
        <dbReference type="ARBA" id="ARBA00022723"/>
    </source>
</evidence>
<evidence type="ECO:0000256" key="7">
    <source>
        <dbReference type="ARBA" id="ARBA00022912"/>
    </source>
</evidence>
<dbReference type="GO" id="GO:0004722">
    <property type="term" value="F:protein serine/threonine phosphatase activity"/>
    <property type="evidence" value="ECO:0007669"/>
    <property type="project" value="UniProtKB-EC"/>
</dbReference>
<reference evidence="10" key="1">
    <citation type="submission" date="2021-01" db="EMBL/GenBank/DDBJ databases">
        <authorList>
            <person name="Corre E."/>
            <person name="Pelletier E."/>
            <person name="Niang G."/>
            <person name="Scheremetjew M."/>
            <person name="Finn R."/>
            <person name="Kale V."/>
            <person name="Holt S."/>
            <person name="Cochrane G."/>
            <person name="Meng A."/>
            <person name="Brown T."/>
            <person name="Cohen L."/>
        </authorList>
    </citation>
    <scope>NUCLEOTIDE SEQUENCE</scope>
    <source>
        <strain evidence="10">CCMP1594</strain>
    </source>
</reference>
<evidence type="ECO:0000256" key="6">
    <source>
        <dbReference type="ARBA" id="ARBA00022842"/>
    </source>
</evidence>
<evidence type="ECO:0000259" key="9">
    <source>
        <dbReference type="PROSITE" id="PS51746"/>
    </source>
</evidence>
<dbReference type="Pfam" id="PF00481">
    <property type="entry name" value="PP2C"/>
    <property type="match status" value="1"/>
</dbReference>
<dbReference type="AlphaFoldDB" id="A0A7S4CZW4"/>
<comment type="cofactor">
    <cofactor evidence="1">
        <name>Mn(2+)</name>
        <dbReference type="ChEBI" id="CHEBI:29035"/>
    </cofactor>
</comment>
<dbReference type="EC" id="3.1.3.16" evidence="3"/>
<dbReference type="CDD" id="cd00143">
    <property type="entry name" value="PP2Cc"/>
    <property type="match status" value="1"/>
</dbReference>
<dbReference type="InterPro" id="IPR015655">
    <property type="entry name" value="PP2C"/>
</dbReference>
<accession>A0A7S4CZW4</accession>
<keyword evidence="7" id="KW-0904">Protein phosphatase</keyword>
<keyword evidence="5" id="KW-0378">Hydrolase</keyword>
<evidence type="ECO:0000256" key="5">
    <source>
        <dbReference type="ARBA" id="ARBA00022801"/>
    </source>
</evidence>
<dbReference type="EMBL" id="HBJA01064712">
    <property type="protein sequence ID" value="CAE0811684.1"/>
    <property type="molecule type" value="Transcribed_RNA"/>
</dbReference>
<dbReference type="PANTHER" id="PTHR13832:SF803">
    <property type="entry name" value="PROTEIN PHOSPHATASE 1G"/>
    <property type="match status" value="1"/>
</dbReference>
<comment type="similarity">
    <text evidence="2">Belongs to the PP2C family.</text>
</comment>
<evidence type="ECO:0000313" key="10">
    <source>
        <dbReference type="EMBL" id="CAE0811684.1"/>
    </source>
</evidence>
<keyword evidence="4" id="KW-0479">Metal-binding</keyword>
<protein>
    <recommendedName>
        <fullName evidence="3">protein-serine/threonine phosphatase</fullName>
        <ecNumber evidence="3">3.1.3.16</ecNumber>
    </recommendedName>
</protein>
<evidence type="ECO:0000256" key="8">
    <source>
        <dbReference type="ARBA" id="ARBA00023211"/>
    </source>
</evidence>
<sequence length="494" mass="53468">MGAQLPKPVVSKDIERFGNEHFTCAVASMNGFRERMEDSHSVDFHPTYGFFAVFDGHMDPHCSAYLGEHFPKAIEKAKPPLTDEALQELSVDLDCEYLALNKESGSTGTYFIANIEKGSAGPTFNVQVGNVGDSRVICCRDGTAIPMTTDHKPTLDEEKARIVACGGEVVNGRVDGNLAVSRAYGDKQYKGSAAGPTQQKVIALPEVTHIKCTANDVMVLSCDGVFEGNFDNDAVVEFVTKQLETCEDLGDVAARVCDAALERGSKDNITCMLVQFKDGTNRCTPHTEFRPGPFNAPTHQGFRTAYSAMGEKVNLTLAQQLQMRYAYLQKTLTQLHRDLGWPEDDKVEDFSTLSEETLRSILKANKEAFEGVDKPTALRRITELTASGRPLIPADIKEVRDELQTYGEGPSEGEDEAAYFEAQVTRMCESSAVAANAGEGDGVGADGATKIVVDANIFARLQQLQQHTGGQIPLPLLLGLLQASGNAGAGEGEE</sequence>
<evidence type="ECO:0000256" key="2">
    <source>
        <dbReference type="ARBA" id="ARBA00006702"/>
    </source>
</evidence>
<proteinExistence type="inferred from homology"/>
<evidence type="ECO:0000256" key="1">
    <source>
        <dbReference type="ARBA" id="ARBA00001936"/>
    </source>
</evidence>
<name>A0A7S4CZW4_9EUGL</name>
<dbReference type="Gene3D" id="3.60.40.10">
    <property type="entry name" value="PPM-type phosphatase domain"/>
    <property type="match status" value="1"/>
</dbReference>
<gene>
    <name evidence="10" type="ORF">EGYM00163_LOCUS22832</name>
</gene>
<dbReference type="SUPFAM" id="SSF81606">
    <property type="entry name" value="PP2C-like"/>
    <property type="match status" value="1"/>
</dbReference>
<dbReference type="InterPro" id="IPR001932">
    <property type="entry name" value="PPM-type_phosphatase-like_dom"/>
</dbReference>
<dbReference type="PROSITE" id="PS51746">
    <property type="entry name" value="PPM_2"/>
    <property type="match status" value="1"/>
</dbReference>
<organism evidence="10">
    <name type="scientific">Eutreptiella gymnastica</name>
    <dbReference type="NCBI Taxonomy" id="73025"/>
    <lineage>
        <taxon>Eukaryota</taxon>
        <taxon>Discoba</taxon>
        <taxon>Euglenozoa</taxon>
        <taxon>Euglenida</taxon>
        <taxon>Spirocuta</taxon>
        <taxon>Euglenophyceae</taxon>
        <taxon>Eutreptiales</taxon>
        <taxon>Eutreptiaceae</taxon>
        <taxon>Eutreptiella</taxon>
    </lineage>
</organism>
<evidence type="ECO:0000256" key="3">
    <source>
        <dbReference type="ARBA" id="ARBA00013081"/>
    </source>
</evidence>
<keyword evidence="6" id="KW-0460">Magnesium</keyword>
<dbReference type="PANTHER" id="PTHR13832">
    <property type="entry name" value="PROTEIN PHOSPHATASE 2C"/>
    <property type="match status" value="1"/>
</dbReference>
<dbReference type="SMART" id="SM00332">
    <property type="entry name" value="PP2Cc"/>
    <property type="match status" value="1"/>
</dbReference>
<feature type="domain" description="PPM-type phosphatase" evidence="9">
    <location>
        <begin position="23"/>
        <end position="276"/>
    </location>
</feature>
<dbReference type="InterPro" id="IPR036457">
    <property type="entry name" value="PPM-type-like_dom_sf"/>
</dbReference>
<keyword evidence="8" id="KW-0464">Manganese</keyword>